<protein>
    <submittedName>
        <fullName evidence="1">Uncharacterized protein</fullName>
    </submittedName>
</protein>
<gene>
    <name evidence="1" type="ORF">MEG1DRAFT_03056</name>
</gene>
<accession>A0A081RUK2</accession>
<dbReference type="EMBL" id="JGVH01000051">
    <property type="protein sequence ID" value="KER02355.1"/>
    <property type="molecule type" value="Genomic_DNA"/>
</dbReference>
<dbReference type="PATRIC" id="fig|1393735.3.peg.3112"/>
<proteinExistence type="predicted"/>
<name>A0A081RUK2_PHOTE</name>
<reference evidence="1 2" key="1">
    <citation type="submission" date="2014-03" db="EMBL/GenBank/DDBJ databases">
        <title>Draft Genome of Photorhabdus temperata Meg1.</title>
        <authorList>
            <person name="Hurst S.G.IV."/>
            <person name="Morris K."/>
            <person name="Thomas K."/>
            <person name="Tisa L.S."/>
        </authorList>
    </citation>
    <scope>NUCLEOTIDE SEQUENCE [LARGE SCALE GENOMIC DNA]</scope>
    <source>
        <strain evidence="1 2">Meg1</strain>
    </source>
</reference>
<dbReference type="RefSeq" id="WP_051769591.1">
    <property type="nucleotide sequence ID" value="NZ_CAWLUD010000051.1"/>
</dbReference>
<evidence type="ECO:0000313" key="1">
    <source>
        <dbReference type="EMBL" id="KER02355.1"/>
    </source>
</evidence>
<evidence type="ECO:0000313" key="2">
    <source>
        <dbReference type="Proteomes" id="UP000028002"/>
    </source>
</evidence>
<sequence length="216" mass="24577">MNCERSLKQSREAKDVLDTFKKDMNSFTRFYEFASQIVDLHDEDLERLNVFARHLLPLLREERLDDDLDISQVQLTHYRLWEKRIQDLQLQEGGEGLKGITSVGGSTSQRPKDLLSHILEQMNDLFGAETTEGDKLTWLYGAATKVSENESVMAQLLNNSVDQIMHGDFPHAVENAVIESMGAFEKHSHAYLSDPNIARLANQFILEVLMRGLKGG</sequence>
<dbReference type="Proteomes" id="UP000028002">
    <property type="component" value="Unassembled WGS sequence"/>
</dbReference>
<dbReference type="AlphaFoldDB" id="A0A081RUK2"/>
<comment type="caution">
    <text evidence="1">The sequence shown here is derived from an EMBL/GenBank/DDBJ whole genome shotgun (WGS) entry which is preliminary data.</text>
</comment>
<organism evidence="1 2">
    <name type="scientific">Photorhabdus temperata subsp. temperata Meg1</name>
    <dbReference type="NCBI Taxonomy" id="1393735"/>
    <lineage>
        <taxon>Bacteria</taxon>
        <taxon>Pseudomonadati</taxon>
        <taxon>Pseudomonadota</taxon>
        <taxon>Gammaproteobacteria</taxon>
        <taxon>Enterobacterales</taxon>
        <taxon>Morganellaceae</taxon>
        <taxon>Photorhabdus</taxon>
    </lineage>
</organism>